<comment type="caution">
    <text evidence="2">The sequence shown here is derived from an EMBL/GenBank/DDBJ whole genome shotgun (WGS) entry which is preliminary data.</text>
</comment>
<dbReference type="PROSITE" id="PS01125">
    <property type="entry name" value="ROK"/>
    <property type="match status" value="1"/>
</dbReference>
<dbReference type="RefSeq" id="WP_203882053.1">
    <property type="nucleotide sequence ID" value="NZ_BAABHH010000007.1"/>
</dbReference>
<dbReference type="InterPro" id="IPR049874">
    <property type="entry name" value="ROK_cs"/>
</dbReference>
<dbReference type="Pfam" id="PF00480">
    <property type="entry name" value="ROK"/>
    <property type="match status" value="1"/>
</dbReference>
<dbReference type="InterPro" id="IPR000600">
    <property type="entry name" value="ROK"/>
</dbReference>
<dbReference type="EMBL" id="BONV01000005">
    <property type="protein sequence ID" value="GIG78564.1"/>
    <property type="molecule type" value="Genomic_DNA"/>
</dbReference>
<accession>A0A8J3M384</accession>
<name>A0A8J3M384_9ACTN</name>
<evidence type="ECO:0000313" key="3">
    <source>
        <dbReference type="Proteomes" id="UP000630097"/>
    </source>
</evidence>
<dbReference type="AlphaFoldDB" id="A0A8J3M384"/>
<keyword evidence="3" id="KW-1185">Reference proteome</keyword>
<dbReference type="Proteomes" id="UP000630097">
    <property type="component" value="Unassembled WGS sequence"/>
</dbReference>
<dbReference type="PANTHER" id="PTHR18964">
    <property type="entry name" value="ROK (REPRESSOR, ORF, KINASE) FAMILY"/>
    <property type="match status" value="1"/>
</dbReference>
<proteinExistence type="inferred from homology"/>
<protein>
    <submittedName>
        <fullName evidence="2">Glucokinase</fullName>
    </submittedName>
</protein>
<dbReference type="SUPFAM" id="SSF53067">
    <property type="entry name" value="Actin-like ATPase domain"/>
    <property type="match status" value="1"/>
</dbReference>
<gene>
    <name evidence="2" type="ORF">Pka01_16910</name>
</gene>
<reference evidence="2 3" key="1">
    <citation type="submission" date="2021-01" db="EMBL/GenBank/DDBJ databases">
        <title>Whole genome shotgun sequence of Planotetraspora kaengkrachanensis NBRC 104272.</title>
        <authorList>
            <person name="Komaki H."/>
            <person name="Tamura T."/>
        </authorList>
    </citation>
    <scope>NUCLEOTIDE SEQUENCE [LARGE SCALE GENOMIC DNA]</scope>
    <source>
        <strain evidence="2 3">NBRC 104272</strain>
    </source>
</reference>
<dbReference type="PANTHER" id="PTHR18964:SF149">
    <property type="entry name" value="BIFUNCTIONAL UDP-N-ACETYLGLUCOSAMINE 2-EPIMERASE_N-ACETYLMANNOSAMINE KINASE"/>
    <property type="match status" value="1"/>
</dbReference>
<dbReference type="Gene3D" id="3.30.420.40">
    <property type="match status" value="2"/>
</dbReference>
<comment type="similarity">
    <text evidence="1">Belongs to the ROK (NagC/XylR) family.</text>
</comment>
<organism evidence="2 3">
    <name type="scientific">Planotetraspora kaengkrachanensis</name>
    <dbReference type="NCBI Taxonomy" id="575193"/>
    <lineage>
        <taxon>Bacteria</taxon>
        <taxon>Bacillati</taxon>
        <taxon>Actinomycetota</taxon>
        <taxon>Actinomycetes</taxon>
        <taxon>Streptosporangiales</taxon>
        <taxon>Streptosporangiaceae</taxon>
        <taxon>Planotetraspora</taxon>
    </lineage>
</organism>
<sequence length="307" mass="31154">MTAVRYAGLDLGGTNIKAVVVERESDGEIRVLSRGSHLTHGREGADAVVKRVAGLARATAGEYGVAGVGVGIPGLFDPASGCARLIPNIPGEWVGRPLRGPVETAAGRPVALINDARAFALAESRLGAAHGLGTVVCVTLGTGMGGGVVIGGRLHMGAGTAGEIGHQVLQADGPPCGCGNRGCAEALVGSAAVLRMSGRPSVEEVYEAARMGDERATRTVDHVIRWLTVALVNAHALLAPDAFVVGGGIAAAGRALFGPLEREVRDHVTLGRPEDVRVLPAALGTYAGALGAALAVMEQGKDRAPTR</sequence>
<evidence type="ECO:0000256" key="1">
    <source>
        <dbReference type="ARBA" id="ARBA00006479"/>
    </source>
</evidence>
<dbReference type="InterPro" id="IPR043129">
    <property type="entry name" value="ATPase_NBD"/>
</dbReference>
<evidence type="ECO:0000313" key="2">
    <source>
        <dbReference type="EMBL" id="GIG78564.1"/>
    </source>
</evidence>